<feature type="transmembrane region" description="Helical" evidence="1">
    <location>
        <begin position="183"/>
        <end position="206"/>
    </location>
</feature>
<dbReference type="Proteomes" id="UP000596192">
    <property type="component" value="Chromosome"/>
</dbReference>
<dbReference type="EMBL" id="CP066310">
    <property type="protein sequence ID" value="QQE89172.1"/>
    <property type="molecule type" value="Genomic_DNA"/>
</dbReference>
<dbReference type="InterPro" id="IPR021296">
    <property type="entry name" value="DUF2868"/>
</dbReference>
<name>A0AAQ0BZ84_9GAMM</name>
<evidence type="ECO:0000313" key="3">
    <source>
        <dbReference type="Proteomes" id="UP000596192"/>
    </source>
</evidence>
<keyword evidence="1" id="KW-0472">Membrane</keyword>
<feature type="transmembrane region" description="Helical" evidence="1">
    <location>
        <begin position="268"/>
        <end position="292"/>
    </location>
</feature>
<protein>
    <submittedName>
        <fullName evidence="2">DUF2868 domain-containing protein</fullName>
    </submittedName>
</protein>
<reference evidence="2 3" key="1">
    <citation type="submission" date="2020-12" db="EMBL/GenBank/DDBJ databases">
        <title>Genomic Analysis and Response surface optimization of nitrogen-fixing conditions for A. chroococcum strain HR1, Isolation from rhizosphere soil.</title>
        <authorList>
            <person name="Li J."/>
            <person name="Yang H."/>
            <person name="Liu H."/>
            <person name="Wang C."/>
            <person name="Tian Y."/>
            <person name="Lu X.Y."/>
        </authorList>
    </citation>
    <scope>NUCLEOTIDE SEQUENCE [LARGE SCALE GENOMIC DNA]</scope>
    <source>
        <strain evidence="2 3">HR1</strain>
    </source>
</reference>
<evidence type="ECO:0000313" key="2">
    <source>
        <dbReference type="EMBL" id="QQE89172.1"/>
    </source>
</evidence>
<feature type="transmembrane region" description="Helical" evidence="1">
    <location>
        <begin position="117"/>
        <end position="140"/>
    </location>
</feature>
<evidence type="ECO:0000256" key="1">
    <source>
        <dbReference type="SAM" id="Phobius"/>
    </source>
</evidence>
<proteinExistence type="predicted"/>
<keyword evidence="1" id="KW-1133">Transmembrane helix</keyword>
<dbReference type="RefSeq" id="WP_198867105.1">
    <property type="nucleotide sequence ID" value="NZ_CP066310.1"/>
</dbReference>
<accession>A0AAQ0BZ84</accession>
<dbReference type="AlphaFoldDB" id="A0AAQ0BZ84"/>
<organism evidence="2 3">
    <name type="scientific">Azotobacter chroococcum</name>
    <dbReference type="NCBI Taxonomy" id="353"/>
    <lineage>
        <taxon>Bacteria</taxon>
        <taxon>Pseudomonadati</taxon>
        <taxon>Pseudomonadota</taxon>
        <taxon>Gammaproteobacteria</taxon>
        <taxon>Pseudomonadales</taxon>
        <taxon>Pseudomonadaceae</taxon>
        <taxon>Azotobacter</taxon>
    </lineage>
</organism>
<gene>
    <name evidence="2" type="ORF">GKQ51_02040</name>
</gene>
<keyword evidence="1" id="KW-0812">Transmembrane</keyword>
<sequence length="474" mass="50794">MAGTEPPSRDRVSTPQTDFHRLWLTETIRLREEFAGPLEDGEANRRARAAGGDLSKRIQTRAIWLAERDGLLAALRHWRQGGGLALVALLAFALLGGAGLALAALGSDQKGPINVFWALGSLLGLHLLTLCGWLLGLLFAGDSGGVLGRLWLWLSEKFARDAQAAQLAPALLLLLQRRHLGRWGLGLLVHGFWLLALTAALVTLLAQLSTRNYGFYWETTLLDGDTFVALTQGLGALPALLGFSLPDPATIRASADQALSAEAARQAWAGWLLGVLLVYGLLPRLLLALLCLGRWLSGRARLALDLSLPGYRLLAERLQPSSERIGVCDAAPAVMPGIPASALASPAVGAPAQLVAVELDESRAWPPALPGAVGDAGILDSREQRRRLLERFAEQPPARLAVAVDPLRSPDRGTLALLGELSRSAGQTRVWLLPPPPGEVLNEERLDDWRIALNQLGLPHGSASPLAWLESGHD</sequence>
<dbReference type="Pfam" id="PF11067">
    <property type="entry name" value="DUF2868"/>
    <property type="match status" value="1"/>
</dbReference>
<feature type="transmembrane region" description="Helical" evidence="1">
    <location>
        <begin position="84"/>
        <end position="105"/>
    </location>
</feature>